<protein>
    <submittedName>
        <fullName evidence="2">Uncharacterized protein</fullName>
    </submittedName>
</protein>
<evidence type="ECO:0000256" key="1">
    <source>
        <dbReference type="SAM" id="MobiDB-lite"/>
    </source>
</evidence>
<comment type="caution">
    <text evidence="2">The sequence shown here is derived from an EMBL/GenBank/DDBJ whole genome shotgun (WGS) entry which is preliminary data.</text>
</comment>
<dbReference type="AlphaFoldDB" id="A0A2G2Z707"/>
<gene>
    <name evidence="2" type="ORF">T459_15840</name>
</gene>
<evidence type="ECO:0000313" key="2">
    <source>
        <dbReference type="EMBL" id="PHT77788.1"/>
    </source>
</evidence>
<reference evidence="2 3" key="2">
    <citation type="journal article" date="2017" name="Genome Biol.">
        <title>New reference genome sequences of hot pepper reveal the massive evolution of plant disease-resistance genes by retroduplication.</title>
        <authorList>
            <person name="Kim S."/>
            <person name="Park J."/>
            <person name="Yeom S.I."/>
            <person name="Kim Y.M."/>
            <person name="Seo E."/>
            <person name="Kim K.T."/>
            <person name="Kim M.S."/>
            <person name="Lee J.M."/>
            <person name="Cheong K."/>
            <person name="Shin H.S."/>
            <person name="Kim S.B."/>
            <person name="Han K."/>
            <person name="Lee J."/>
            <person name="Park M."/>
            <person name="Lee H.A."/>
            <person name="Lee H.Y."/>
            <person name="Lee Y."/>
            <person name="Oh S."/>
            <person name="Lee J.H."/>
            <person name="Choi E."/>
            <person name="Choi E."/>
            <person name="Lee S.E."/>
            <person name="Jeon J."/>
            <person name="Kim H."/>
            <person name="Choi G."/>
            <person name="Song H."/>
            <person name="Lee J."/>
            <person name="Lee S.C."/>
            <person name="Kwon J.K."/>
            <person name="Lee H.Y."/>
            <person name="Koo N."/>
            <person name="Hong Y."/>
            <person name="Kim R.W."/>
            <person name="Kang W.H."/>
            <person name="Huh J.H."/>
            <person name="Kang B.C."/>
            <person name="Yang T.J."/>
            <person name="Lee Y.H."/>
            <person name="Bennetzen J.L."/>
            <person name="Choi D."/>
        </authorList>
    </citation>
    <scope>NUCLEOTIDE SEQUENCE [LARGE SCALE GENOMIC DNA]</scope>
    <source>
        <strain evidence="3">cv. CM334</strain>
    </source>
</reference>
<name>A0A2G2Z707_CAPAN</name>
<dbReference type="Gramene" id="PHT77788">
    <property type="protein sequence ID" value="PHT77788"/>
    <property type="gene ID" value="T459_15840"/>
</dbReference>
<dbReference type="EMBL" id="AYRZ02000006">
    <property type="protein sequence ID" value="PHT77788.1"/>
    <property type="molecule type" value="Genomic_DNA"/>
</dbReference>
<evidence type="ECO:0000313" key="3">
    <source>
        <dbReference type="Proteomes" id="UP000222542"/>
    </source>
</evidence>
<sequence>MPRFKRLQKKQKLGPSVFTSQGTESAPSFLDKKNQSPPIQHIPQPPRPVYLASHPALIDQNTPHPGLTVFPESQPSPTDHLTSYPSLIGRDSSQPSPVGRDSL</sequence>
<dbReference type="Proteomes" id="UP000222542">
    <property type="component" value="Unassembled WGS sequence"/>
</dbReference>
<feature type="compositionally biased region" description="Polar residues" evidence="1">
    <location>
        <begin position="17"/>
        <end position="26"/>
    </location>
</feature>
<feature type="compositionally biased region" description="Basic residues" evidence="1">
    <location>
        <begin position="1"/>
        <end position="12"/>
    </location>
</feature>
<keyword evidence="3" id="KW-1185">Reference proteome</keyword>
<feature type="compositionally biased region" description="Polar residues" evidence="1">
    <location>
        <begin position="71"/>
        <end position="96"/>
    </location>
</feature>
<accession>A0A2G2Z707</accession>
<feature type="region of interest" description="Disordered" evidence="1">
    <location>
        <begin position="1"/>
        <end position="103"/>
    </location>
</feature>
<reference evidence="2 3" key="1">
    <citation type="journal article" date="2014" name="Nat. Genet.">
        <title>Genome sequence of the hot pepper provides insights into the evolution of pungency in Capsicum species.</title>
        <authorList>
            <person name="Kim S."/>
            <person name="Park M."/>
            <person name="Yeom S.I."/>
            <person name="Kim Y.M."/>
            <person name="Lee J.M."/>
            <person name="Lee H.A."/>
            <person name="Seo E."/>
            <person name="Choi J."/>
            <person name="Cheong K."/>
            <person name="Kim K.T."/>
            <person name="Jung K."/>
            <person name="Lee G.W."/>
            <person name="Oh S.K."/>
            <person name="Bae C."/>
            <person name="Kim S.B."/>
            <person name="Lee H.Y."/>
            <person name="Kim S.Y."/>
            <person name="Kim M.S."/>
            <person name="Kang B.C."/>
            <person name="Jo Y.D."/>
            <person name="Yang H.B."/>
            <person name="Jeong H.J."/>
            <person name="Kang W.H."/>
            <person name="Kwon J.K."/>
            <person name="Shin C."/>
            <person name="Lim J.Y."/>
            <person name="Park J.H."/>
            <person name="Huh J.H."/>
            <person name="Kim J.S."/>
            <person name="Kim B.D."/>
            <person name="Cohen O."/>
            <person name="Paran I."/>
            <person name="Suh M.C."/>
            <person name="Lee S.B."/>
            <person name="Kim Y.K."/>
            <person name="Shin Y."/>
            <person name="Noh S.J."/>
            <person name="Park J."/>
            <person name="Seo Y.S."/>
            <person name="Kwon S.Y."/>
            <person name="Kim H.A."/>
            <person name="Park J.M."/>
            <person name="Kim H.J."/>
            <person name="Choi S.B."/>
            <person name="Bosland P.W."/>
            <person name="Reeves G."/>
            <person name="Jo S.H."/>
            <person name="Lee B.W."/>
            <person name="Cho H.T."/>
            <person name="Choi H.S."/>
            <person name="Lee M.S."/>
            <person name="Yu Y."/>
            <person name="Do Choi Y."/>
            <person name="Park B.S."/>
            <person name="van Deynze A."/>
            <person name="Ashrafi H."/>
            <person name="Hill T."/>
            <person name="Kim W.T."/>
            <person name="Pai H.S."/>
            <person name="Ahn H.K."/>
            <person name="Yeam I."/>
            <person name="Giovannoni J.J."/>
            <person name="Rose J.K."/>
            <person name="Sorensen I."/>
            <person name="Lee S.J."/>
            <person name="Kim R.W."/>
            <person name="Choi I.Y."/>
            <person name="Choi B.S."/>
            <person name="Lim J.S."/>
            <person name="Lee Y.H."/>
            <person name="Choi D."/>
        </authorList>
    </citation>
    <scope>NUCLEOTIDE SEQUENCE [LARGE SCALE GENOMIC DNA]</scope>
    <source>
        <strain evidence="3">cv. CM334</strain>
    </source>
</reference>
<organism evidence="2 3">
    <name type="scientific">Capsicum annuum</name>
    <name type="common">Capsicum pepper</name>
    <dbReference type="NCBI Taxonomy" id="4072"/>
    <lineage>
        <taxon>Eukaryota</taxon>
        <taxon>Viridiplantae</taxon>
        <taxon>Streptophyta</taxon>
        <taxon>Embryophyta</taxon>
        <taxon>Tracheophyta</taxon>
        <taxon>Spermatophyta</taxon>
        <taxon>Magnoliopsida</taxon>
        <taxon>eudicotyledons</taxon>
        <taxon>Gunneridae</taxon>
        <taxon>Pentapetalae</taxon>
        <taxon>asterids</taxon>
        <taxon>lamiids</taxon>
        <taxon>Solanales</taxon>
        <taxon>Solanaceae</taxon>
        <taxon>Solanoideae</taxon>
        <taxon>Capsiceae</taxon>
        <taxon>Capsicum</taxon>
    </lineage>
</organism>
<proteinExistence type="predicted"/>